<reference evidence="2 3" key="1">
    <citation type="journal article" date="2022" name="ISME Commun">
        <title>Vulcanimicrobium alpinus gen. nov. sp. nov., the first cultivated representative of the candidate phylum 'Eremiobacterota', is a metabolically versatile aerobic anoxygenic phototroph.</title>
        <authorList>
            <person name="Yabe S."/>
            <person name="Muto K."/>
            <person name="Abe K."/>
            <person name="Yokota A."/>
            <person name="Staudigel H."/>
            <person name="Tebo B.M."/>
        </authorList>
    </citation>
    <scope>NUCLEOTIDE SEQUENCE [LARGE SCALE GENOMIC DNA]</scope>
    <source>
        <strain evidence="2 3">WC8-2</strain>
    </source>
</reference>
<evidence type="ECO:0008006" key="4">
    <source>
        <dbReference type="Google" id="ProtNLM"/>
    </source>
</evidence>
<dbReference type="EMBL" id="AP025523">
    <property type="protein sequence ID" value="BDE06790.1"/>
    <property type="molecule type" value="Genomic_DNA"/>
</dbReference>
<proteinExistence type="predicted"/>
<dbReference type="KEGG" id="vab:WPS_20660"/>
<evidence type="ECO:0000313" key="3">
    <source>
        <dbReference type="Proteomes" id="UP001317532"/>
    </source>
</evidence>
<dbReference type="Gene3D" id="1.25.40.10">
    <property type="entry name" value="Tetratricopeptide repeat domain"/>
    <property type="match status" value="1"/>
</dbReference>
<evidence type="ECO:0000256" key="1">
    <source>
        <dbReference type="SAM" id="SignalP"/>
    </source>
</evidence>
<dbReference type="InterPro" id="IPR011990">
    <property type="entry name" value="TPR-like_helical_dom_sf"/>
</dbReference>
<keyword evidence="3" id="KW-1185">Reference proteome</keyword>
<protein>
    <recommendedName>
        <fullName evidence="4">Tetratricopeptide repeat protein</fullName>
    </recommendedName>
</protein>
<evidence type="ECO:0000313" key="2">
    <source>
        <dbReference type="EMBL" id="BDE06790.1"/>
    </source>
</evidence>
<dbReference type="SUPFAM" id="SSF48452">
    <property type="entry name" value="TPR-like"/>
    <property type="match status" value="1"/>
</dbReference>
<dbReference type="AlphaFoldDB" id="A0AAN1XXL7"/>
<sequence>MGYQVMVRRKALISALFAVALLPSITSPVRADAAAPFAQALAEARADAVAERPQDALAAFRAALAAAGGDAESERTARFGIARMLMWLGRYEEARSVYATLLTCDLSPEDRQIALAGEVKSLAYLDRPREAFRTVGDAPVVSSDLTVAAAQAASWSGWSDKAQALLERGEPALAQLAPGSQLAHQARSLADDVHRDLAPTVTVNDAYAHDSDGLSTNDTTASVRAPVSRTAAVDVRVRAFDLHDAAWSLHGTETRAGFDARAGDATTVSVTAGRGAYAGWTPAVWSSDVAYQATDDLRVAAYASGEAVETQTAIANRTTARTLGARATLRLADPLALSAGTYVERFSDGNVRHGVDASLAVAAVPSAGIGLLIRERAFSDATAGLGYFSPAHYVEQNYAVTVRRRVRRWFVDASAGLGHQAGGGSAGTPFSYALTVRGPVGGCLRADASLNAQNSALSSASGYRRTGAAIGFSCAL</sequence>
<keyword evidence="1" id="KW-0732">Signal</keyword>
<accession>A0AAN1XXL7</accession>
<organism evidence="2 3">
    <name type="scientific">Vulcanimicrobium alpinum</name>
    <dbReference type="NCBI Taxonomy" id="3016050"/>
    <lineage>
        <taxon>Bacteria</taxon>
        <taxon>Bacillati</taxon>
        <taxon>Vulcanimicrobiota</taxon>
        <taxon>Vulcanimicrobiia</taxon>
        <taxon>Vulcanimicrobiales</taxon>
        <taxon>Vulcanimicrobiaceae</taxon>
        <taxon>Vulcanimicrobium</taxon>
    </lineage>
</organism>
<feature type="signal peptide" evidence="1">
    <location>
        <begin position="1"/>
        <end position="31"/>
    </location>
</feature>
<dbReference type="Proteomes" id="UP001317532">
    <property type="component" value="Chromosome"/>
</dbReference>
<dbReference type="RefSeq" id="WP_317994437.1">
    <property type="nucleotide sequence ID" value="NZ_AP025523.1"/>
</dbReference>
<gene>
    <name evidence="2" type="ORF">WPS_20660</name>
</gene>
<feature type="chain" id="PRO_5043010313" description="Tetratricopeptide repeat protein" evidence="1">
    <location>
        <begin position="32"/>
        <end position="476"/>
    </location>
</feature>
<name>A0AAN1XXL7_UNVUL</name>